<name>A0ABM1YW93_AEDAL</name>
<dbReference type="PANTHER" id="PTHR11736:SF14">
    <property type="entry name" value="NSE3 HOMOLOG, SMC5-SMC6 COMPLEX COMPONENT"/>
    <property type="match status" value="1"/>
</dbReference>
<dbReference type="SMART" id="SM01373">
    <property type="entry name" value="MAGE"/>
    <property type="match status" value="1"/>
</dbReference>
<evidence type="ECO:0000256" key="1">
    <source>
        <dbReference type="SAM" id="MobiDB-lite"/>
    </source>
</evidence>
<feature type="region of interest" description="Disordered" evidence="1">
    <location>
        <begin position="25"/>
        <end position="52"/>
    </location>
</feature>
<dbReference type="InterPro" id="IPR041898">
    <property type="entry name" value="MAGE_WH1"/>
</dbReference>
<evidence type="ECO:0000313" key="3">
    <source>
        <dbReference type="EnsemblMetazoa" id="AALFPA23_012676.P18244"/>
    </source>
</evidence>
<dbReference type="EnsemblMetazoa" id="AALFPA23_012676.R18244">
    <property type="protein sequence ID" value="AALFPA23_012676.P18244"/>
    <property type="gene ID" value="AALFPA23_012676"/>
</dbReference>
<dbReference type="PROSITE" id="PS50838">
    <property type="entry name" value="MAGE"/>
    <property type="match status" value="1"/>
</dbReference>
<protein>
    <recommendedName>
        <fullName evidence="2">MAGE domain-containing protein</fullName>
    </recommendedName>
</protein>
<proteinExistence type="predicted"/>
<dbReference type="Proteomes" id="UP000069940">
    <property type="component" value="Unassembled WGS sequence"/>
</dbReference>
<dbReference type="InterPro" id="IPR037445">
    <property type="entry name" value="MAGE"/>
</dbReference>
<dbReference type="InterPro" id="IPR041899">
    <property type="entry name" value="MAGE_WH2"/>
</dbReference>
<dbReference type="Pfam" id="PF01454">
    <property type="entry name" value="MAGE"/>
    <property type="match status" value="1"/>
</dbReference>
<dbReference type="GeneID" id="109430752"/>
<keyword evidence="4" id="KW-1185">Reference proteome</keyword>
<reference evidence="4" key="1">
    <citation type="journal article" date="2015" name="Proc. Natl. Acad. Sci. U.S.A.">
        <title>Genome sequence of the Asian Tiger mosquito, Aedes albopictus, reveals insights into its biology, genetics, and evolution.</title>
        <authorList>
            <person name="Chen X.G."/>
            <person name="Jiang X."/>
            <person name="Gu J."/>
            <person name="Xu M."/>
            <person name="Wu Y."/>
            <person name="Deng Y."/>
            <person name="Zhang C."/>
            <person name="Bonizzoni M."/>
            <person name="Dermauw W."/>
            <person name="Vontas J."/>
            <person name="Armbruster P."/>
            <person name="Huang X."/>
            <person name="Yang Y."/>
            <person name="Zhang H."/>
            <person name="He W."/>
            <person name="Peng H."/>
            <person name="Liu Y."/>
            <person name="Wu K."/>
            <person name="Chen J."/>
            <person name="Lirakis M."/>
            <person name="Topalis P."/>
            <person name="Van Leeuwen T."/>
            <person name="Hall A.B."/>
            <person name="Jiang X."/>
            <person name="Thorpe C."/>
            <person name="Mueller R.L."/>
            <person name="Sun C."/>
            <person name="Waterhouse R.M."/>
            <person name="Yan G."/>
            <person name="Tu Z.J."/>
            <person name="Fang X."/>
            <person name="James A.A."/>
        </authorList>
    </citation>
    <scope>NUCLEOTIDE SEQUENCE [LARGE SCALE GENOMIC DNA]</scope>
    <source>
        <strain evidence="4">Foshan</strain>
    </source>
</reference>
<dbReference type="Gene3D" id="1.10.10.1210">
    <property type="entry name" value="MAGE homology domain, winged helix WH2 motif"/>
    <property type="match status" value="1"/>
</dbReference>
<feature type="compositionally biased region" description="Polar residues" evidence="1">
    <location>
        <begin position="27"/>
        <end position="52"/>
    </location>
</feature>
<dbReference type="Gene3D" id="1.10.10.1200">
    <property type="entry name" value="MAGE homology domain, winged helix WH1 motif"/>
    <property type="match status" value="1"/>
</dbReference>
<accession>A0ABM1YW93</accession>
<evidence type="ECO:0000259" key="2">
    <source>
        <dbReference type="PROSITE" id="PS50838"/>
    </source>
</evidence>
<sequence>MGRPKRTLGQPSTSTAKVRVNIGVSAGPSNLGSSSLLQSTQPKQKKGASSSAVLTEPELDEMVISMVKVVLNLSVNKHPIKKQALVKHALAGNGRAFAKVIERATNELAHVYGYKLVETERNKKYIVVSTITSGSVLDLTEKYRRTYTLLYLILGYIFMKSGDIPEQGLWDYLAKLHITNDRKHAYFGDVRKLVTQTFIKQAYLVRTKKVVEGMNEDRIFIGWGVRAEHELSKKDILESMCKLLGRPSICYMAQHTAAYGPMRNEDDEDDVVEPTPK</sequence>
<feature type="domain" description="MAGE" evidence="2">
    <location>
        <begin position="59"/>
        <end position="258"/>
    </location>
</feature>
<dbReference type="InterPro" id="IPR002190">
    <property type="entry name" value="MHD_dom"/>
</dbReference>
<reference evidence="3" key="2">
    <citation type="submission" date="2025-05" db="UniProtKB">
        <authorList>
            <consortium name="EnsemblMetazoa"/>
        </authorList>
    </citation>
    <scope>IDENTIFICATION</scope>
    <source>
        <strain evidence="3">Foshan</strain>
    </source>
</reference>
<evidence type="ECO:0000313" key="4">
    <source>
        <dbReference type="Proteomes" id="UP000069940"/>
    </source>
</evidence>
<dbReference type="RefSeq" id="XP_029712847.1">
    <property type="nucleotide sequence ID" value="XM_029856987.2"/>
</dbReference>
<dbReference type="PANTHER" id="PTHR11736">
    <property type="entry name" value="MELANOMA-ASSOCIATED ANTIGEN MAGE ANTIGEN"/>
    <property type="match status" value="1"/>
</dbReference>
<organism evidence="3 4">
    <name type="scientific">Aedes albopictus</name>
    <name type="common">Asian tiger mosquito</name>
    <name type="synonym">Stegomyia albopicta</name>
    <dbReference type="NCBI Taxonomy" id="7160"/>
    <lineage>
        <taxon>Eukaryota</taxon>
        <taxon>Metazoa</taxon>
        <taxon>Ecdysozoa</taxon>
        <taxon>Arthropoda</taxon>
        <taxon>Hexapoda</taxon>
        <taxon>Insecta</taxon>
        <taxon>Pterygota</taxon>
        <taxon>Neoptera</taxon>
        <taxon>Endopterygota</taxon>
        <taxon>Diptera</taxon>
        <taxon>Nematocera</taxon>
        <taxon>Culicoidea</taxon>
        <taxon>Culicidae</taxon>
        <taxon>Culicinae</taxon>
        <taxon>Aedini</taxon>
        <taxon>Aedes</taxon>
        <taxon>Stegomyia</taxon>
    </lineage>
</organism>